<comment type="caution">
    <text evidence="1">The sequence shown here is derived from an EMBL/GenBank/DDBJ whole genome shotgun (WGS) entry which is preliminary data.</text>
</comment>
<dbReference type="OrthoDB" id="5576775at2759"/>
<protein>
    <submittedName>
        <fullName evidence="1">Uncharacterized protein</fullName>
    </submittedName>
</protein>
<dbReference type="HOGENOM" id="CLU_3070331_0_0_1"/>
<organism evidence="1 2">
    <name type="scientific">Thanatephorus cucumeris (strain AG1-IA)</name>
    <name type="common">Rice sheath blight fungus</name>
    <name type="synonym">Rhizoctonia solani</name>
    <dbReference type="NCBI Taxonomy" id="983506"/>
    <lineage>
        <taxon>Eukaryota</taxon>
        <taxon>Fungi</taxon>
        <taxon>Dikarya</taxon>
        <taxon>Basidiomycota</taxon>
        <taxon>Agaricomycotina</taxon>
        <taxon>Agaricomycetes</taxon>
        <taxon>Cantharellales</taxon>
        <taxon>Ceratobasidiaceae</taxon>
        <taxon>Rhizoctonia</taxon>
        <taxon>Rhizoctonia solani AG-1</taxon>
    </lineage>
</organism>
<proteinExistence type="predicted"/>
<keyword evidence="2" id="KW-1185">Reference proteome</keyword>
<name>L8WHU8_THACA</name>
<dbReference type="AlphaFoldDB" id="L8WHU8"/>
<evidence type="ECO:0000313" key="1">
    <source>
        <dbReference type="EMBL" id="ELU37525.1"/>
    </source>
</evidence>
<accession>L8WHU8</accession>
<gene>
    <name evidence="1" type="ORF">AG1IA_08444</name>
</gene>
<dbReference type="STRING" id="983506.L8WHU8"/>
<dbReference type="Proteomes" id="UP000011668">
    <property type="component" value="Unassembled WGS sequence"/>
</dbReference>
<sequence>MYKDHSEILRKRGEELLVELKQLVDQGLPDQERLHADAIKAWGGSKRTRRIGL</sequence>
<evidence type="ECO:0000313" key="2">
    <source>
        <dbReference type="Proteomes" id="UP000011668"/>
    </source>
</evidence>
<reference evidence="1 2" key="1">
    <citation type="journal article" date="2013" name="Nat. Commun.">
        <title>The evolution and pathogenic mechanisms of the rice sheath blight pathogen.</title>
        <authorList>
            <person name="Zheng A."/>
            <person name="Lin R."/>
            <person name="Xu L."/>
            <person name="Qin P."/>
            <person name="Tang C."/>
            <person name="Ai P."/>
            <person name="Zhang D."/>
            <person name="Liu Y."/>
            <person name="Sun Z."/>
            <person name="Feng H."/>
            <person name="Wang Y."/>
            <person name="Chen Y."/>
            <person name="Liang X."/>
            <person name="Fu R."/>
            <person name="Li Q."/>
            <person name="Zhang J."/>
            <person name="Yu X."/>
            <person name="Xie Z."/>
            <person name="Ding L."/>
            <person name="Guan P."/>
            <person name="Tang J."/>
            <person name="Liang Y."/>
            <person name="Wang S."/>
            <person name="Deng Q."/>
            <person name="Li S."/>
            <person name="Zhu J."/>
            <person name="Wang L."/>
            <person name="Liu H."/>
            <person name="Li P."/>
        </authorList>
    </citation>
    <scope>NUCLEOTIDE SEQUENCE [LARGE SCALE GENOMIC DNA]</scope>
    <source>
        <strain evidence="2">AG-1 IA</strain>
    </source>
</reference>
<dbReference type="EMBL" id="AFRT01002590">
    <property type="protein sequence ID" value="ELU37525.1"/>
    <property type="molecule type" value="Genomic_DNA"/>
</dbReference>